<feature type="transmembrane region" description="Helical" evidence="4">
    <location>
        <begin position="55"/>
        <end position="76"/>
    </location>
</feature>
<dbReference type="InterPro" id="IPR020846">
    <property type="entry name" value="MFS_dom"/>
</dbReference>
<dbReference type="AlphaFoldDB" id="A0A149VYL6"/>
<feature type="transmembrane region" description="Helical" evidence="4">
    <location>
        <begin position="88"/>
        <end position="109"/>
    </location>
</feature>
<feature type="transmembrane region" description="Helical" evidence="4">
    <location>
        <begin position="177"/>
        <end position="197"/>
    </location>
</feature>
<dbReference type="EMBL" id="LRRD01000019">
    <property type="protein sequence ID" value="KXW58268.1"/>
    <property type="molecule type" value="Genomic_DNA"/>
</dbReference>
<dbReference type="PATRIC" id="fig|1789004.3.peg.1232"/>
<evidence type="ECO:0000313" key="6">
    <source>
        <dbReference type="EMBL" id="KXW58268.1"/>
    </source>
</evidence>
<dbReference type="PROSITE" id="PS50850">
    <property type="entry name" value="MFS"/>
    <property type="match status" value="1"/>
</dbReference>
<dbReference type="STRING" id="1789004.FEMY_12110"/>
<gene>
    <name evidence="6" type="ORF">FEMY_12110</name>
</gene>
<keyword evidence="1 4" id="KW-0812">Transmembrane</keyword>
<evidence type="ECO:0000256" key="4">
    <source>
        <dbReference type="SAM" id="Phobius"/>
    </source>
</evidence>
<dbReference type="PANTHER" id="PTHR23539:SF1">
    <property type="entry name" value="MAJOR FACILITATOR SUPERFAMILY (MFS) PROFILE DOMAIN-CONTAINING PROTEIN"/>
    <property type="match status" value="1"/>
</dbReference>
<proteinExistence type="predicted"/>
<evidence type="ECO:0000256" key="3">
    <source>
        <dbReference type="ARBA" id="ARBA00023136"/>
    </source>
</evidence>
<feature type="transmembrane region" description="Helical" evidence="4">
    <location>
        <begin position="261"/>
        <end position="281"/>
    </location>
</feature>
<protein>
    <submittedName>
        <fullName evidence="6">Major facilitator superfamily protein</fullName>
    </submittedName>
</protein>
<feature type="domain" description="Major facilitator superfamily (MFS) profile" evidence="5">
    <location>
        <begin position="227"/>
        <end position="414"/>
    </location>
</feature>
<dbReference type="Gene3D" id="1.20.1250.20">
    <property type="entry name" value="MFS general substrate transporter like domains"/>
    <property type="match status" value="2"/>
</dbReference>
<dbReference type="GO" id="GO:0022857">
    <property type="term" value="F:transmembrane transporter activity"/>
    <property type="evidence" value="ECO:0007669"/>
    <property type="project" value="InterPro"/>
</dbReference>
<feature type="transmembrane region" description="Helical" evidence="4">
    <location>
        <begin position="115"/>
        <end position="140"/>
    </location>
</feature>
<feature type="transmembrane region" description="Helical" evidence="4">
    <location>
        <begin position="352"/>
        <end position="372"/>
    </location>
</feature>
<keyword evidence="3 4" id="KW-0472">Membrane</keyword>
<dbReference type="Proteomes" id="UP000075653">
    <property type="component" value="Unassembled WGS sequence"/>
</dbReference>
<feature type="transmembrane region" description="Helical" evidence="4">
    <location>
        <begin position="384"/>
        <end position="405"/>
    </location>
</feature>
<organism evidence="6 7">
    <name type="scientific">Ferrovum myxofaciens</name>
    <dbReference type="NCBI Taxonomy" id="416213"/>
    <lineage>
        <taxon>Bacteria</taxon>
        <taxon>Pseudomonadati</taxon>
        <taxon>Pseudomonadota</taxon>
        <taxon>Betaproteobacteria</taxon>
        <taxon>Ferrovales</taxon>
        <taxon>Ferrovaceae</taxon>
        <taxon>Ferrovum</taxon>
    </lineage>
</organism>
<dbReference type="Pfam" id="PF07690">
    <property type="entry name" value="MFS_1"/>
    <property type="match status" value="1"/>
</dbReference>
<reference evidence="6 7" key="1">
    <citation type="submission" date="2016-01" db="EMBL/GenBank/DDBJ databases">
        <title>Genome sequence of the acidophilic iron oxidising Ferrovum strain Z-31.</title>
        <authorList>
            <person name="Poehlein A."/>
            <person name="Ullrich S.R."/>
            <person name="Schloemann M."/>
            <person name="Muehling M."/>
            <person name="Daniel R."/>
        </authorList>
    </citation>
    <scope>NUCLEOTIDE SEQUENCE [LARGE SCALE GENOMIC DNA]</scope>
    <source>
        <strain evidence="6 7">Z-31</strain>
    </source>
</reference>
<dbReference type="PANTHER" id="PTHR23539">
    <property type="entry name" value="MFS TRANSPORTER"/>
    <property type="match status" value="1"/>
</dbReference>
<keyword evidence="2 4" id="KW-1133">Transmembrane helix</keyword>
<feature type="transmembrane region" description="Helical" evidence="4">
    <location>
        <begin position="227"/>
        <end position="249"/>
    </location>
</feature>
<comment type="caution">
    <text evidence="6">The sequence shown here is derived from an EMBL/GenBank/DDBJ whole genome shotgun (WGS) entry which is preliminary data.</text>
</comment>
<evidence type="ECO:0000313" key="7">
    <source>
        <dbReference type="Proteomes" id="UP000075653"/>
    </source>
</evidence>
<dbReference type="RefSeq" id="WP_062188026.1">
    <property type="nucleotide sequence ID" value="NZ_LRRD01000019.1"/>
</dbReference>
<dbReference type="SUPFAM" id="SSF103473">
    <property type="entry name" value="MFS general substrate transporter"/>
    <property type="match status" value="1"/>
</dbReference>
<accession>A0A149VYL6</accession>
<dbReference type="InterPro" id="IPR011701">
    <property type="entry name" value="MFS"/>
</dbReference>
<feature type="transmembrane region" description="Helical" evidence="4">
    <location>
        <begin position="152"/>
        <end position="171"/>
    </location>
</feature>
<dbReference type="InterPro" id="IPR036259">
    <property type="entry name" value="MFS_trans_sf"/>
</dbReference>
<evidence type="ECO:0000256" key="2">
    <source>
        <dbReference type="ARBA" id="ARBA00022989"/>
    </source>
</evidence>
<feature type="transmembrane region" description="Helical" evidence="4">
    <location>
        <begin position="293"/>
        <end position="312"/>
    </location>
</feature>
<name>A0A149VYL6_9PROT</name>
<keyword evidence="7" id="KW-1185">Reference proteome</keyword>
<feature type="transmembrane region" description="Helical" evidence="4">
    <location>
        <begin position="318"/>
        <end position="340"/>
    </location>
</feature>
<sequence length="414" mass="43532">MILSHFLDLTKRSLFGRDFPGRGPFFSANFLVGDIQTGIMPLLAVYLLLSEHWKAVAVGEVLAFGGLVTLIAQPIAGIMADQIVAKRTFFLVLVSLFAAGCFLICGSNPSFGRILFSQALIGVAQAGIVPVLSSVAMGLVGNGRFSSVMGKAQGTTHAGSVFGAVVVLFLTSQFLSVNIFVFYGISALAAGLVLLGVPGDKIDPLRAREAEGVDRVCSIRQLFTPSLIFFLSLIFLFFIANTAMLPLAGEKLAGISSLSSGRVMGILVLTTQGVMIPFSLLAPSIIRRFGSRILLSAFCVLLSLRGGILFMATSMGGILLGQVLDGMVTGVLSVLLPVLVSEFGRGTGRFNLLQGISGTVVSAGGSVSQLLSGESVGLWGRDRTFLLLGGLSLGIWIFHLAGNWFGGFAKKEAE</sequence>
<evidence type="ECO:0000259" key="5">
    <source>
        <dbReference type="PROSITE" id="PS50850"/>
    </source>
</evidence>
<evidence type="ECO:0000256" key="1">
    <source>
        <dbReference type="ARBA" id="ARBA00022692"/>
    </source>
</evidence>